<proteinExistence type="predicted"/>
<accession>F0W6U5</accession>
<dbReference type="EMBL" id="FR824071">
    <property type="protein sequence ID" value="CCA16840.1"/>
    <property type="molecule type" value="Genomic_DNA"/>
</dbReference>
<dbReference type="HOGENOM" id="CLU_1707511_0_0_1"/>
<feature type="compositionally biased region" description="Acidic residues" evidence="1">
    <location>
        <begin position="13"/>
        <end position="39"/>
    </location>
</feature>
<reference evidence="2" key="2">
    <citation type="submission" date="2011-02" db="EMBL/GenBank/DDBJ databases">
        <authorList>
            <person name="MacLean D."/>
        </authorList>
    </citation>
    <scope>NUCLEOTIDE SEQUENCE</scope>
</reference>
<dbReference type="AlphaFoldDB" id="F0W6U5"/>
<reference evidence="2" key="1">
    <citation type="journal article" date="2011" name="PLoS Biol.">
        <title>Gene gain and loss during evolution of obligate parasitism in the white rust pathogen of Arabidopsis thaliana.</title>
        <authorList>
            <person name="Kemen E."/>
            <person name="Gardiner A."/>
            <person name="Schultz-Larsen T."/>
            <person name="Kemen A.C."/>
            <person name="Balmuth A.L."/>
            <person name="Robert-Seilaniantz A."/>
            <person name="Bailey K."/>
            <person name="Holub E."/>
            <person name="Studholme D.J."/>
            <person name="Maclean D."/>
            <person name="Jones J.D."/>
        </authorList>
    </citation>
    <scope>NUCLEOTIDE SEQUENCE</scope>
</reference>
<organism evidence="2">
    <name type="scientific">Albugo laibachii Nc14</name>
    <dbReference type="NCBI Taxonomy" id="890382"/>
    <lineage>
        <taxon>Eukaryota</taxon>
        <taxon>Sar</taxon>
        <taxon>Stramenopiles</taxon>
        <taxon>Oomycota</taxon>
        <taxon>Peronosporomycetes</taxon>
        <taxon>Albuginales</taxon>
        <taxon>Albuginaceae</taxon>
        <taxon>Albugo</taxon>
    </lineage>
</organism>
<evidence type="ECO:0000256" key="1">
    <source>
        <dbReference type="SAM" id="MobiDB-lite"/>
    </source>
</evidence>
<protein>
    <submittedName>
        <fullName evidence="2">AlNc14C26G2581 protein</fullName>
    </submittedName>
</protein>
<gene>
    <name evidence="2" type="primary">AlNc14C26G2581</name>
    <name evidence="2" type="ORF">ALNC14_029830</name>
</gene>
<feature type="region of interest" description="Disordered" evidence="1">
    <location>
        <begin position="1"/>
        <end position="91"/>
    </location>
</feature>
<sequence length="154" mass="16795">MKTNTAVILMSDEPTEVVADDLEEGVEPEGDDEEPEADEGLGGVDIVESSTGVFEELEDPLDPDPIAPEVDGASPDDTPDDVGDPDVGGVAGGVVAPRAQWLVMATAATRNPKKESWRMKRLLAAQERRIRVLKHAYLPLHTEKYDSTWRRECV</sequence>
<evidence type="ECO:0000313" key="2">
    <source>
        <dbReference type="EMBL" id="CCA16840.1"/>
    </source>
</evidence>
<name>F0W6U5_9STRA</name>